<accession>A0A9N9LNH3</accession>
<keyword evidence="3" id="KW-1185">Reference proteome</keyword>
<evidence type="ECO:0000313" key="2">
    <source>
        <dbReference type="EMBL" id="CAG8976317.1"/>
    </source>
</evidence>
<dbReference type="Proteomes" id="UP000701801">
    <property type="component" value="Unassembled WGS sequence"/>
</dbReference>
<evidence type="ECO:0000256" key="1">
    <source>
        <dbReference type="SAM" id="MobiDB-lite"/>
    </source>
</evidence>
<dbReference type="EMBL" id="CAJVRM010000172">
    <property type="protein sequence ID" value="CAG8976317.1"/>
    <property type="molecule type" value="Genomic_DNA"/>
</dbReference>
<comment type="caution">
    <text evidence="2">The sequence shown here is derived from an EMBL/GenBank/DDBJ whole genome shotgun (WGS) entry which is preliminary data.</text>
</comment>
<feature type="compositionally biased region" description="Basic and acidic residues" evidence="1">
    <location>
        <begin position="110"/>
        <end position="122"/>
    </location>
</feature>
<proteinExistence type="predicted"/>
<feature type="region of interest" description="Disordered" evidence="1">
    <location>
        <begin position="92"/>
        <end position="168"/>
    </location>
</feature>
<evidence type="ECO:0000313" key="3">
    <source>
        <dbReference type="Proteomes" id="UP000701801"/>
    </source>
</evidence>
<sequence length="168" mass="19208">MEYLHGINPFSPFDAVHLLTETKFLTLDQGVMAKYQALFNHKTSKFYPTPIEELKRLGSLPKRNKVDLSAPEVSKNDEDYIDDIMSIDLSNDDIGDSERVWPPPSPKALNRKERRAEQKRVMEAAAAWVSESQIPDEPTEQLAFRPAIKRKHDTDDEAANSRPPPHLR</sequence>
<protein>
    <submittedName>
        <fullName evidence="2">Uncharacterized protein</fullName>
    </submittedName>
</protein>
<gene>
    <name evidence="2" type="ORF">HYALB_00005723</name>
</gene>
<dbReference type="AlphaFoldDB" id="A0A9N9LNH3"/>
<name>A0A9N9LNH3_9HELO</name>
<organism evidence="2 3">
    <name type="scientific">Hymenoscyphus albidus</name>
    <dbReference type="NCBI Taxonomy" id="595503"/>
    <lineage>
        <taxon>Eukaryota</taxon>
        <taxon>Fungi</taxon>
        <taxon>Dikarya</taxon>
        <taxon>Ascomycota</taxon>
        <taxon>Pezizomycotina</taxon>
        <taxon>Leotiomycetes</taxon>
        <taxon>Helotiales</taxon>
        <taxon>Helotiaceae</taxon>
        <taxon>Hymenoscyphus</taxon>
    </lineage>
</organism>
<reference evidence="2" key="1">
    <citation type="submission" date="2021-07" db="EMBL/GenBank/DDBJ databases">
        <authorList>
            <person name="Durling M."/>
        </authorList>
    </citation>
    <scope>NUCLEOTIDE SEQUENCE</scope>
</reference>